<evidence type="ECO:0000313" key="4">
    <source>
        <dbReference type="Proteomes" id="UP001628179"/>
    </source>
</evidence>
<protein>
    <submittedName>
        <fullName evidence="3">Paramyosin</fullName>
    </submittedName>
</protein>
<dbReference type="PANTHER" id="PTHR23159:SF60">
    <property type="entry name" value="SPINDLE ASSEMBLY ABNORMAL PROTEIN 4"/>
    <property type="match status" value="1"/>
</dbReference>
<dbReference type="PANTHER" id="PTHR23159">
    <property type="entry name" value="CENTROSOMAL PROTEIN 2"/>
    <property type="match status" value="1"/>
</dbReference>
<feature type="region of interest" description="Disordered" evidence="2">
    <location>
        <begin position="689"/>
        <end position="720"/>
    </location>
</feature>
<evidence type="ECO:0000313" key="3">
    <source>
        <dbReference type="EMBL" id="GAB1313059.1"/>
    </source>
</evidence>
<dbReference type="EMBL" id="BAAFSV010000002">
    <property type="protein sequence ID" value="GAB1313059.1"/>
    <property type="molecule type" value="Genomic_DNA"/>
</dbReference>
<name>A0ABQ0G5Q2_9PEZI</name>
<accession>A0ABQ0G5Q2</accession>
<feature type="coiled-coil region" evidence="1">
    <location>
        <begin position="254"/>
        <end position="357"/>
    </location>
</feature>
<feature type="compositionally biased region" description="Basic and acidic residues" evidence="2">
    <location>
        <begin position="9"/>
        <end position="57"/>
    </location>
</feature>
<dbReference type="RefSeq" id="XP_070914791.1">
    <property type="nucleotide sequence ID" value="XM_071058690.1"/>
</dbReference>
<dbReference type="Gene3D" id="1.10.287.1490">
    <property type="match status" value="1"/>
</dbReference>
<evidence type="ECO:0000256" key="1">
    <source>
        <dbReference type="SAM" id="Coils"/>
    </source>
</evidence>
<sequence length="720" mass="81764">MFQRSSDAYSRRPAEDDRRGSDPRDRRRETYARRGSDLYKDDRFRRDTDSSPKDSRYSSDSPRGPPPPTRTRSDSAINPTRSELGTRALPTPQSLADSPGLDRSNVRERLVKLWKKQAEAIAEVAKLRAERDPLERVLRARQAEYEKSMVKHADYPSVPELQNMHRRKYADQVQVLDRQLQGALNEVDKTTEAFASIISSLAWVQSRQQDTQSLATTDSSEGHETLSKQQAEINNLKAQLCQMKAQRCKEQEEFKRMKEEVEEMRNGMKRDTKEQDNFKRMKEEMEDMKNEMKREIKELKAEMRGAKQEVNEDIDKQLGTLREEFEQWQLEQKKSQQNSMQSRFQKQEMELKRLIKQQLWEDRNGTDNVSSAQVSALIQQGSSVLRTSMDDCLKRVDELTAQLTQQTLDTANLRECVAAHNQRLDGQVQKVEEHEAKLSKIDFDALEGVAETMSFEFPNLRRKFDDFQSSMDKLAQEAETKHNDLSTKVHQFSTKIAEFVGQLVDEVRRETAGYGARIKALEGASGSSNGLSTPEVHPAKVAADTMKAEVASIKTDVDSTKAVVDRLTQDHAGLSAQINQVNQDMARNNKDLNSQIEMLRFSITVLDSQFSNLSTKSLAEHIIGQLELVYPASRELVADVSYLRTTVDGLIGRVKELEDELRDYKGKLDGFGGVNGTSLPGCRENLRRTAEFPGNGISNKRRRIDSSPSGPEHPISNGAG</sequence>
<dbReference type="GeneID" id="98174013"/>
<reference evidence="3 4" key="1">
    <citation type="submission" date="2024-09" db="EMBL/GenBank/DDBJ databases">
        <title>Itraconazole resistance in Madurella fahalii resulting from another homologue of gene encoding cytochrome P450 14-alpha sterol demethylase (CYP51).</title>
        <authorList>
            <person name="Yoshioka I."/>
            <person name="Fahal A.H."/>
            <person name="Kaneko S."/>
            <person name="Yaguchi T."/>
        </authorList>
    </citation>
    <scope>NUCLEOTIDE SEQUENCE [LARGE SCALE GENOMIC DNA]</scope>
    <source>
        <strain evidence="3 4">IFM 68171</strain>
    </source>
</reference>
<comment type="caution">
    <text evidence="3">The sequence shown here is derived from an EMBL/GenBank/DDBJ whole genome shotgun (WGS) entry which is preliminary data.</text>
</comment>
<organism evidence="3 4">
    <name type="scientific">Madurella fahalii</name>
    <dbReference type="NCBI Taxonomy" id="1157608"/>
    <lineage>
        <taxon>Eukaryota</taxon>
        <taxon>Fungi</taxon>
        <taxon>Dikarya</taxon>
        <taxon>Ascomycota</taxon>
        <taxon>Pezizomycotina</taxon>
        <taxon>Sordariomycetes</taxon>
        <taxon>Sordariomycetidae</taxon>
        <taxon>Sordariales</taxon>
        <taxon>Sordariales incertae sedis</taxon>
        <taxon>Madurella</taxon>
    </lineage>
</organism>
<evidence type="ECO:0000256" key="2">
    <source>
        <dbReference type="SAM" id="MobiDB-lite"/>
    </source>
</evidence>
<proteinExistence type="predicted"/>
<keyword evidence="4" id="KW-1185">Reference proteome</keyword>
<feature type="region of interest" description="Disordered" evidence="2">
    <location>
        <begin position="1"/>
        <end position="102"/>
    </location>
</feature>
<gene>
    <name evidence="3" type="ORF">MFIFM68171_03269</name>
</gene>
<keyword evidence="1" id="KW-0175">Coiled coil</keyword>
<feature type="coiled-coil region" evidence="1">
    <location>
        <begin position="166"/>
        <end position="193"/>
    </location>
</feature>
<dbReference type="Proteomes" id="UP001628179">
    <property type="component" value="Unassembled WGS sequence"/>
</dbReference>